<keyword evidence="3" id="KW-1185">Reference proteome</keyword>
<dbReference type="RefSeq" id="XP_051440028.1">
    <property type="nucleotide sequence ID" value="XM_051592689.1"/>
</dbReference>
<evidence type="ECO:0000313" key="2">
    <source>
        <dbReference type="EMBL" id="KAI8575022.1"/>
    </source>
</evidence>
<gene>
    <name evidence="2" type="ORF">K450DRAFT_263714</name>
</gene>
<sequence length="105" mass="11705">MMSIVWLLHCLTAIVMIFPWGSAAAPVPGKYVPFVQEDSVEGGPSARYQPSALERRAVLQKRVSTGVPPENPSYRIGSHEIKDLINLTSNDQFIDYTMGRNPDHH</sequence>
<reference evidence="2" key="2">
    <citation type="journal article" date="2022" name="Proc. Natl. Acad. Sci. U.S.A.">
        <title>Diploid-dominant life cycles characterize the early evolution of Fungi.</title>
        <authorList>
            <person name="Amses K.R."/>
            <person name="Simmons D.R."/>
            <person name="Longcore J.E."/>
            <person name="Mondo S.J."/>
            <person name="Seto K."/>
            <person name="Jeronimo G.H."/>
            <person name="Bonds A.E."/>
            <person name="Quandt C.A."/>
            <person name="Davis W.J."/>
            <person name="Chang Y."/>
            <person name="Federici B.A."/>
            <person name="Kuo A."/>
            <person name="LaButti K."/>
            <person name="Pangilinan J."/>
            <person name="Andreopoulos W."/>
            <person name="Tritt A."/>
            <person name="Riley R."/>
            <person name="Hundley H."/>
            <person name="Johnson J."/>
            <person name="Lipzen A."/>
            <person name="Barry K."/>
            <person name="Lang B.F."/>
            <person name="Cuomo C.A."/>
            <person name="Buchler N.E."/>
            <person name="Grigoriev I.V."/>
            <person name="Spatafora J.W."/>
            <person name="Stajich J.E."/>
            <person name="James T.Y."/>
        </authorList>
    </citation>
    <scope>NUCLEOTIDE SEQUENCE</scope>
    <source>
        <strain evidence="2">AG</strain>
    </source>
</reference>
<name>A0AAD5E1F6_UMBRA</name>
<evidence type="ECO:0000256" key="1">
    <source>
        <dbReference type="SAM" id="SignalP"/>
    </source>
</evidence>
<dbReference type="GeneID" id="75918031"/>
<dbReference type="EMBL" id="MU621009">
    <property type="protein sequence ID" value="KAI8575022.1"/>
    <property type="molecule type" value="Genomic_DNA"/>
</dbReference>
<keyword evidence="1" id="KW-0732">Signal</keyword>
<protein>
    <submittedName>
        <fullName evidence="2">Uncharacterized protein</fullName>
    </submittedName>
</protein>
<evidence type="ECO:0000313" key="3">
    <source>
        <dbReference type="Proteomes" id="UP001206595"/>
    </source>
</evidence>
<accession>A0AAD5E1F6</accession>
<organism evidence="2 3">
    <name type="scientific">Umbelopsis ramanniana AG</name>
    <dbReference type="NCBI Taxonomy" id="1314678"/>
    <lineage>
        <taxon>Eukaryota</taxon>
        <taxon>Fungi</taxon>
        <taxon>Fungi incertae sedis</taxon>
        <taxon>Mucoromycota</taxon>
        <taxon>Mucoromycotina</taxon>
        <taxon>Umbelopsidomycetes</taxon>
        <taxon>Umbelopsidales</taxon>
        <taxon>Umbelopsidaceae</taxon>
        <taxon>Umbelopsis</taxon>
    </lineage>
</organism>
<feature type="signal peptide" evidence="1">
    <location>
        <begin position="1"/>
        <end position="24"/>
    </location>
</feature>
<dbReference type="AlphaFoldDB" id="A0AAD5E1F6"/>
<comment type="caution">
    <text evidence="2">The sequence shown here is derived from an EMBL/GenBank/DDBJ whole genome shotgun (WGS) entry which is preliminary data.</text>
</comment>
<reference evidence="2" key="1">
    <citation type="submission" date="2021-06" db="EMBL/GenBank/DDBJ databases">
        <authorList>
            <consortium name="DOE Joint Genome Institute"/>
            <person name="Mondo S.J."/>
            <person name="Amses K.R."/>
            <person name="Simmons D.R."/>
            <person name="Longcore J.E."/>
            <person name="Seto K."/>
            <person name="Alves G.H."/>
            <person name="Bonds A.E."/>
            <person name="Quandt C.A."/>
            <person name="Davis W.J."/>
            <person name="Chang Y."/>
            <person name="Letcher P.M."/>
            <person name="Powell M.J."/>
            <person name="Kuo A."/>
            <person name="Labutti K."/>
            <person name="Pangilinan J."/>
            <person name="Andreopoulos W."/>
            <person name="Tritt A."/>
            <person name="Riley R."/>
            <person name="Hundley H."/>
            <person name="Johnson J."/>
            <person name="Lipzen A."/>
            <person name="Barry K."/>
            <person name="Berbee M.L."/>
            <person name="Buchler N.E."/>
            <person name="Grigoriev I.V."/>
            <person name="Spatafora J.W."/>
            <person name="Stajich J.E."/>
            <person name="James T.Y."/>
        </authorList>
    </citation>
    <scope>NUCLEOTIDE SEQUENCE</scope>
    <source>
        <strain evidence="2">AG</strain>
    </source>
</reference>
<feature type="chain" id="PRO_5042063552" evidence="1">
    <location>
        <begin position="25"/>
        <end position="105"/>
    </location>
</feature>
<dbReference type="Proteomes" id="UP001206595">
    <property type="component" value="Unassembled WGS sequence"/>
</dbReference>
<proteinExistence type="predicted"/>